<protein>
    <recommendedName>
        <fullName evidence="5">NADH dehydrogenase [ubiquinone] iron-sulfur protein 4, mitochondrial</fullName>
    </recommendedName>
</protein>
<evidence type="ECO:0000256" key="8">
    <source>
        <dbReference type="ARBA" id="ARBA00022792"/>
    </source>
</evidence>
<evidence type="ECO:0000256" key="7">
    <source>
        <dbReference type="ARBA" id="ARBA00022660"/>
    </source>
</evidence>
<comment type="caution">
    <text evidence="15">The sequence shown here is derived from an EMBL/GenBank/DDBJ whole genome shotgun (WGS) entry which is preliminary data.</text>
</comment>
<keyword evidence="10" id="KW-0249">Electron transport</keyword>
<keyword evidence="11" id="KW-0496">Mitochondrion</keyword>
<evidence type="ECO:0000313" key="16">
    <source>
        <dbReference type="Proteomes" id="UP000252519"/>
    </source>
</evidence>
<comment type="similarity">
    <text evidence="4">Belongs to the SS18 family.</text>
</comment>
<feature type="domain" description="SS18 N-terminal" evidence="14">
    <location>
        <begin position="354"/>
        <end position="409"/>
    </location>
</feature>
<dbReference type="Pfam" id="PF05030">
    <property type="entry name" value="SSXT"/>
    <property type="match status" value="1"/>
</dbReference>
<dbReference type="Gene3D" id="3.30.160.190">
    <property type="entry name" value="atu1810 like domain"/>
    <property type="match status" value="2"/>
</dbReference>
<evidence type="ECO:0000256" key="9">
    <source>
        <dbReference type="ARBA" id="ARBA00022946"/>
    </source>
</evidence>
<dbReference type="InterPro" id="IPR007726">
    <property type="entry name" value="SS18_N"/>
</dbReference>
<gene>
    <name evidence="15" type="ORF">ANCCAN_02508</name>
</gene>
<evidence type="ECO:0000256" key="12">
    <source>
        <dbReference type="ARBA" id="ARBA00023136"/>
    </source>
</evidence>
<feature type="region of interest" description="Disordered" evidence="13">
    <location>
        <begin position="415"/>
        <end position="551"/>
    </location>
</feature>
<dbReference type="GO" id="GO:0005743">
    <property type="term" value="C:mitochondrial inner membrane"/>
    <property type="evidence" value="ECO:0007669"/>
    <property type="project" value="UniProtKB-SubCell"/>
</dbReference>
<name>A0A368H7V2_ANCCA</name>
<dbReference type="STRING" id="29170.A0A368H7V2"/>
<keyword evidence="12" id="KW-0472">Membrane</keyword>
<dbReference type="PANTHER" id="PTHR12219:SF8">
    <property type="entry name" value="NADH DEHYDROGENASE [UBIQUINONE] IRON-SULFUR PROTEIN 4, MITOCHONDRIAL"/>
    <property type="match status" value="1"/>
</dbReference>
<dbReference type="EMBL" id="JOJR01000014">
    <property type="protein sequence ID" value="RCN51355.1"/>
    <property type="molecule type" value="Genomic_DNA"/>
</dbReference>
<evidence type="ECO:0000256" key="4">
    <source>
        <dbReference type="ARBA" id="ARBA00007945"/>
    </source>
</evidence>
<accession>A0A368H7V2</accession>
<dbReference type="PANTHER" id="PTHR12219">
    <property type="entry name" value="NADH-UBIQUINONE OXIDOREDUCTASE"/>
    <property type="match status" value="1"/>
</dbReference>
<comment type="similarity">
    <text evidence="3">Belongs to the complex I NDUFS4 subunit family.</text>
</comment>
<comment type="function">
    <text evidence="1">Accessory subunit of the mitochondrial membrane respiratory chain NADH dehydrogenase (Complex I), that is believed not to be involved in catalysis. Complex I functions in the transfer of electrons from NADH to the respiratory chain. The immediate electron acceptor for the enzyme is believed to be ubiquinone.</text>
</comment>
<keyword evidence="9" id="KW-0809">Transit peptide</keyword>
<dbReference type="Proteomes" id="UP000252519">
    <property type="component" value="Unassembled WGS sequence"/>
</dbReference>
<evidence type="ECO:0000259" key="14">
    <source>
        <dbReference type="Pfam" id="PF05030"/>
    </source>
</evidence>
<feature type="compositionally biased region" description="Low complexity" evidence="13">
    <location>
        <begin position="438"/>
        <end position="479"/>
    </location>
</feature>
<dbReference type="OrthoDB" id="3089at2759"/>
<feature type="compositionally biased region" description="Low complexity" evidence="13">
    <location>
        <begin position="487"/>
        <end position="504"/>
    </location>
</feature>
<organism evidence="15 16">
    <name type="scientific">Ancylostoma caninum</name>
    <name type="common">Dog hookworm</name>
    <dbReference type="NCBI Taxonomy" id="29170"/>
    <lineage>
        <taxon>Eukaryota</taxon>
        <taxon>Metazoa</taxon>
        <taxon>Ecdysozoa</taxon>
        <taxon>Nematoda</taxon>
        <taxon>Chromadorea</taxon>
        <taxon>Rhabditida</taxon>
        <taxon>Rhabditina</taxon>
        <taxon>Rhabditomorpha</taxon>
        <taxon>Strongyloidea</taxon>
        <taxon>Ancylostomatidae</taxon>
        <taxon>Ancylostomatinae</taxon>
        <taxon>Ancylostoma</taxon>
    </lineage>
</organism>
<feature type="compositionally biased region" description="Pro residues" evidence="13">
    <location>
        <begin position="505"/>
        <end position="514"/>
    </location>
</feature>
<proteinExistence type="inferred from homology"/>
<evidence type="ECO:0000256" key="13">
    <source>
        <dbReference type="SAM" id="MobiDB-lite"/>
    </source>
</evidence>
<reference evidence="15 16" key="1">
    <citation type="submission" date="2014-10" db="EMBL/GenBank/DDBJ databases">
        <title>Draft genome of the hookworm Ancylostoma caninum.</title>
        <authorList>
            <person name="Mitreva M."/>
        </authorList>
    </citation>
    <scope>NUCLEOTIDE SEQUENCE [LARGE SCALE GENOMIC DNA]</scope>
    <source>
        <strain evidence="15 16">Baltimore</strain>
    </source>
</reference>
<dbReference type="FunFam" id="3.30.160.190:FF:000001">
    <property type="entry name" value="NADH-ubiquinone oxidoreductase 21 kDa subunit mitochondrial"/>
    <property type="match status" value="2"/>
</dbReference>
<dbReference type="Pfam" id="PF04800">
    <property type="entry name" value="NDUS4"/>
    <property type="match status" value="2"/>
</dbReference>
<evidence type="ECO:0000256" key="3">
    <source>
        <dbReference type="ARBA" id="ARBA00005882"/>
    </source>
</evidence>
<comment type="subcellular location">
    <subcellularLocation>
        <location evidence="2">Mitochondrion inner membrane</location>
    </subcellularLocation>
</comment>
<evidence type="ECO:0000313" key="15">
    <source>
        <dbReference type="EMBL" id="RCN51355.1"/>
    </source>
</evidence>
<sequence length="551" mass="62259">MIRSVIPVAVRQVQVRSIASVKDLPVVRLHDAKRKDVDEIIEPSVPKVPVPVLHDEAVDIGGRPPEHTEERTARIFRAAREATQSPWNNTKAWHIELDNRERWENPLMGWSSTGDPLSNISMNLKFASKEDAIAFCEKNRWSYEVEMIRSVIPVAVRQVQVRSIASVKDLPVVRLHDAKRKDVDEIIEPSVPKVPVPVLHDEAVDIGGRPPEHTEERTARIFRAAREATQSPWNNTKAWHIELDNRERWENPLMGWSSTGDPLSNISMNLKFASKEDAIAFCEKNRWSYEVEKEHFRHIIPKSYGSNFSWNKRTRTSCKYFFFFHHFTYNSCSFFFWMSLAFAPQDIRQGVPDHRSTVQALLNENSSLIKSIRDYLSMGRTEDAAKYQQLLHRNLIHLAQAADQSLLSQLRDENAPNDENVAQPTPAGSDTNPPSAAPTPAAVPVSAPSAATPYAMQQPPQPTTQAMMPPPVMQMQPSVAPMPPTSQPQMGMPMGPPQGYGYPPQGMPPAPQGLPPGQVMPGGYPPPHGYEQQMMYQQQQPAQQQQQQYMR</sequence>
<keyword evidence="16" id="KW-1185">Reference proteome</keyword>
<dbReference type="AlphaFoldDB" id="A0A368H7V2"/>
<evidence type="ECO:0000256" key="1">
    <source>
        <dbReference type="ARBA" id="ARBA00003195"/>
    </source>
</evidence>
<dbReference type="InterPro" id="IPR038532">
    <property type="entry name" value="NDUFS4-like_sf"/>
</dbReference>
<dbReference type="InterPro" id="IPR006885">
    <property type="entry name" value="NADH_UbQ_FeS_4_mit-like"/>
</dbReference>
<dbReference type="GO" id="GO:0022900">
    <property type="term" value="P:electron transport chain"/>
    <property type="evidence" value="ECO:0007669"/>
    <property type="project" value="InterPro"/>
</dbReference>
<evidence type="ECO:0000256" key="2">
    <source>
        <dbReference type="ARBA" id="ARBA00004273"/>
    </source>
</evidence>
<evidence type="ECO:0000256" key="11">
    <source>
        <dbReference type="ARBA" id="ARBA00023128"/>
    </source>
</evidence>
<keyword evidence="6" id="KW-0813">Transport</keyword>
<evidence type="ECO:0000256" key="5">
    <source>
        <dbReference type="ARBA" id="ARBA00015796"/>
    </source>
</evidence>
<feature type="compositionally biased region" description="Low complexity" evidence="13">
    <location>
        <begin position="530"/>
        <end position="551"/>
    </location>
</feature>
<evidence type="ECO:0000256" key="6">
    <source>
        <dbReference type="ARBA" id="ARBA00022448"/>
    </source>
</evidence>
<keyword evidence="7" id="KW-0679">Respiratory chain</keyword>
<evidence type="ECO:0000256" key="10">
    <source>
        <dbReference type="ARBA" id="ARBA00022982"/>
    </source>
</evidence>
<feature type="compositionally biased region" description="Polar residues" evidence="13">
    <location>
        <begin position="420"/>
        <end position="432"/>
    </location>
</feature>
<keyword evidence="8" id="KW-0999">Mitochondrion inner membrane</keyword>